<proteinExistence type="predicted"/>
<dbReference type="Proteomes" id="UP000050525">
    <property type="component" value="Unassembled WGS sequence"/>
</dbReference>
<comment type="caution">
    <text evidence="1">The sequence shown here is derived from an EMBL/GenBank/DDBJ whole genome shotgun (WGS) entry which is preliminary data.</text>
</comment>
<protein>
    <submittedName>
        <fullName evidence="1">Uncharacterized protein</fullName>
    </submittedName>
</protein>
<organism evidence="1 2">
    <name type="scientific">Alligator mississippiensis</name>
    <name type="common">American alligator</name>
    <dbReference type="NCBI Taxonomy" id="8496"/>
    <lineage>
        <taxon>Eukaryota</taxon>
        <taxon>Metazoa</taxon>
        <taxon>Chordata</taxon>
        <taxon>Craniata</taxon>
        <taxon>Vertebrata</taxon>
        <taxon>Euteleostomi</taxon>
        <taxon>Archelosauria</taxon>
        <taxon>Archosauria</taxon>
        <taxon>Crocodylia</taxon>
        <taxon>Alligatoridae</taxon>
        <taxon>Alligatorinae</taxon>
        <taxon>Alligator</taxon>
    </lineage>
</organism>
<dbReference type="AlphaFoldDB" id="A0A151MH42"/>
<reference evidence="1 2" key="1">
    <citation type="journal article" date="2012" name="Genome Biol.">
        <title>Sequencing three crocodilian genomes to illuminate the evolution of archosaurs and amniotes.</title>
        <authorList>
            <person name="St John J.A."/>
            <person name="Braun E.L."/>
            <person name="Isberg S.R."/>
            <person name="Miles L.G."/>
            <person name="Chong A.Y."/>
            <person name="Gongora J."/>
            <person name="Dalzell P."/>
            <person name="Moran C."/>
            <person name="Bed'hom B."/>
            <person name="Abzhanov A."/>
            <person name="Burgess S.C."/>
            <person name="Cooksey A.M."/>
            <person name="Castoe T.A."/>
            <person name="Crawford N.G."/>
            <person name="Densmore L.D."/>
            <person name="Drew J.C."/>
            <person name="Edwards S.V."/>
            <person name="Faircloth B.C."/>
            <person name="Fujita M.K."/>
            <person name="Greenwold M.J."/>
            <person name="Hoffmann F.G."/>
            <person name="Howard J.M."/>
            <person name="Iguchi T."/>
            <person name="Janes D.E."/>
            <person name="Khan S.Y."/>
            <person name="Kohno S."/>
            <person name="de Koning A.J."/>
            <person name="Lance S.L."/>
            <person name="McCarthy F.M."/>
            <person name="McCormack J.E."/>
            <person name="Merchant M.E."/>
            <person name="Peterson D.G."/>
            <person name="Pollock D.D."/>
            <person name="Pourmand N."/>
            <person name="Raney B.J."/>
            <person name="Roessler K.A."/>
            <person name="Sanford J.R."/>
            <person name="Sawyer R.H."/>
            <person name="Schmidt C.J."/>
            <person name="Triplett E.W."/>
            <person name="Tuberville T.D."/>
            <person name="Venegas-Anaya M."/>
            <person name="Howard J.T."/>
            <person name="Jarvis E.D."/>
            <person name="Guillette L.J.Jr."/>
            <person name="Glenn T.C."/>
            <person name="Green R.E."/>
            <person name="Ray D.A."/>
        </authorList>
    </citation>
    <scope>NUCLEOTIDE SEQUENCE [LARGE SCALE GENOMIC DNA]</scope>
    <source>
        <strain evidence="1">KSC_2009_1</strain>
    </source>
</reference>
<keyword evidence="2" id="KW-1185">Reference proteome</keyword>
<accession>A0A151MH42</accession>
<dbReference type="EMBL" id="AKHW03006164">
    <property type="protein sequence ID" value="KYO23831.1"/>
    <property type="molecule type" value="Genomic_DNA"/>
</dbReference>
<sequence>MFAHVEHLQMQKTRSQKFPIAYWRHRFGIKLWECCNLEPSVIPKCSTATSFSEIKFHTLVLYASTRETGNKPAANSPEHKGGKQ</sequence>
<evidence type="ECO:0000313" key="1">
    <source>
        <dbReference type="EMBL" id="KYO23831.1"/>
    </source>
</evidence>
<gene>
    <name evidence="1" type="ORF">Y1Q_0015823</name>
</gene>
<name>A0A151MH42_ALLMI</name>
<evidence type="ECO:0000313" key="2">
    <source>
        <dbReference type="Proteomes" id="UP000050525"/>
    </source>
</evidence>